<dbReference type="RefSeq" id="WP_386339703.1">
    <property type="nucleotide sequence ID" value="NZ_JBHSFG010000016.1"/>
</dbReference>
<gene>
    <name evidence="1" type="ORF">ACFPH6_08635</name>
</gene>
<comment type="caution">
    <text evidence="1">The sequence shown here is derived from an EMBL/GenBank/DDBJ whole genome shotgun (WGS) entry which is preliminary data.</text>
</comment>
<name>A0ABV8YKH0_9ACTN</name>
<keyword evidence="2" id="KW-1185">Reference proteome</keyword>
<evidence type="ECO:0000313" key="2">
    <source>
        <dbReference type="Proteomes" id="UP001596012"/>
    </source>
</evidence>
<evidence type="ECO:0000313" key="1">
    <source>
        <dbReference type="EMBL" id="MFC4464620.1"/>
    </source>
</evidence>
<organism evidence="1 2">
    <name type="scientific">Streptomyces xiangluensis</name>
    <dbReference type="NCBI Taxonomy" id="2665720"/>
    <lineage>
        <taxon>Bacteria</taxon>
        <taxon>Bacillati</taxon>
        <taxon>Actinomycetota</taxon>
        <taxon>Actinomycetes</taxon>
        <taxon>Kitasatosporales</taxon>
        <taxon>Streptomycetaceae</taxon>
        <taxon>Streptomyces</taxon>
    </lineage>
</organism>
<sequence>MTTQPPVWIIGGYQSDFARNFTKESLDISDLDESPCRMFRHTERTARATSSAVIVRSIDPLSAVDQTEVSGASWMRPTRSAQRRRAACRKTRRVRRDAHLAYGTVPG</sequence>
<dbReference type="EMBL" id="JBHSFG010000016">
    <property type="protein sequence ID" value="MFC4464620.1"/>
    <property type="molecule type" value="Genomic_DNA"/>
</dbReference>
<proteinExistence type="predicted"/>
<accession>A0ABV8YKH0</accession>
<dbReference type="Proteomes" id="UP001596012">
    <property type="component" value="Unassembled WGS sequence"/>
</dbReference>
<protein>
    <submittedName>
        <fullName evidence="1">Uncharacterized protein</fullName>
    </submittedName>
</protein>
<reference evidence="2" key="1">
    <citation type="journal article" date="2019" name="Int. J. Syst. Evol. Microbiol.">
        <title>The Global Catalogue of Microorganisms (GCM) 10K type strain sequencing project: providing services to taxonomists for standard genome sequencing and annotation.</title>
        <authorList>
            <consortium name="The Broad Institute Genomics Platform"/>
            <consortium name="The Broad Institute Genome Sequencing Center for Infectious Disease"/>
            <person name="Wu L."/>
            <person name="Ma J."/>
        </authorList>
    </citation>
    <scope>NUCLEOTIDE SEQUENCE [LARGE SCALE GENOMIC DNA]</scope>
    <source>
        <strain evidence="2">DT43</strain>
    </source>
</reference>